<dbReference type="OrthoDB" id="3527108at2759"/>
<comment type="caution">
    <text evidence="2">The sequence shown here is derived from an EMBL/GenBank/DDBJ whole genome shotgun (WGS) entry which is preliminary data.</text>
</comment>
<dbReference type="STRING" id="1284197.S8BVW4"/>
<evidence type="ECO:0000313" key="2">
    <source>
        <dbReference type="EMBL" id="EPS39442.1"/>
    </source>
</evidence>
<proteinExistence type="predicted"/>
<reference evidence="3" key="2">
    <citation type="submission" date="2013-04" db="EMBL/GenBank/DDBJ databases">
        <title>Genomic mechanisms accounting for the adaptation to parasitism in nematode-trapping fungi.</title>
        <authorList>
            <person name="Ahren D.G."/>
        </authorList>
    </citation>
    <scope>NUCLEOTIDE SEQUENCE [LARGE SCALE GENOMIC DNA]</scope>
    <source>
        <strain evidence="3">CBS 200.50</strain>
    </source>
</reference>
<dbReference type="Proteomes" id="UP000015100">
    <property type="component" value="Unassembled WGS sequence"/>
</dbReference>
<gene>
    <name evidence="2" type="ORF">H072_6784</name>
</gene>
<protein>
    <submittedName>
        <fullName evidence="2">Uncharacterized protein</fullName>
    </submittedName>
</protein>
<dbReference type="EMBL" id="AQGS01000471">
    <property type="protein sequence ID" value="EPS39442.1"/>
    <property type="molecule type" value="Genomic_DNA"/>
</dbReference>
<accession>S8BVW4</accession>
<evidence type="ECO:0000256" key="1">
    <source>
        <dbReference type="SAM" id="MobiDB-lite"/>
    </source>
</evidence>
<feature type="compositionally biased region" description="Basic and acidic residues" evidence="1">
    <location>
        <begin position="474"/>
        <end position="496"/>
    </location>
</feature>
<sequence>MPVGSNSWPGWSNPYRSRRSTDLEINREVEETKAPNLEVTIWRGLYYNIFNFHQRVSIFRPRSPILVFIFGVLLGYFLTSRQSHLVHSVSHIPIIYNQTVNTLGEDFYLYPPLNEERHPAVPSYNSIPENSDILRKARGLVQQFPTTPLFVPFTRNYPMLRQTILSYIAAGWPRSQIYVIDNTGTMDANYRSLLSSGNPFFLDYNQLRGPYRVNILRTPTLLSFSQLQNYMLATAMNRNWTHYYWTHQDVTVLSDEHHSPYRSFYHNILLDLIKLLPRMISEEAIREGKRWGLVFYNFDWLTLVNVGAATDINIGVGSWDTFIPYYHSDCDYYERLRLNGFPILEGKAGDIFDLATYVEDPEVSFFGKPDEKANSRRYRKLRRQLMGMMKDKNSQVERNTWQGEQVAGKGEPWTYDPQAFSRAWWHMTDAGRALYKKKWGTLECQPTLLGKTLENIWDNQVEDDVYVDQDEFIRPKEESPRDACGESEEPAEKFDMLGDDDVPPENLSPLNLTLPTIDS</sequence>
<feature type="compositionally biased region" description="Polar residues" evidence="1">
    <location>
        <begin position="508"/>
        <end position="519"/>
    </location>
</feature>
<dbReference type="eggNOG" id="ENOG502QRTD">
    <property type="taxonomic scope" value="Eukaryota"/>
</dbReference>
<evidence type="ECO:0000313" key="3">
    <source>
        <dbReference type="Proteomes" id="UP000015100"/>
    </source>
</evidence>
<reference evidence="2 3" key="1">
    <citation type="journal article" date="2013" name="PLoS Genet.">
        <title>Genomic mechanisms accounting for the adaptation to parasitism in nematode-trapping fungi.</title>
        <authorList>
            <person name="Meerupati T."/>
            <person name="Andersson K.M."/>
            <person name="Friman E."/>
            <person name="Kumar D."/>
            <person name="Tunlid A."/>
            <person name="Ahren D."/>
        </authorList>
    </citation>
    <scope>NUCLEOTIDE SEQUENCE [LARGE SCALE GENOMIC DNA]</scope>
    <source>
        <strain evidence="2 3">CBS 200.50</strain>
    </source>
</reference>
<dbReference type="OMA" id="GTMDANY"/>
<keyword evidence="3" id="KW-1185">Reference proteome</keyword>
<name>S8BVW4_DACHA</name>
<dbReference type="AlphaFoldDB" id="S8BVW4"/>
<dbReference type="HOGENOM" id="CLU_031065_1_1_1"/>
<feature type="region of interest" description="Disordered" evidence="1">
    <location>
        <begin position="474"/>
        <end position="519"/>
    </location>
</feature>
<organism evidence="2 3">
    <name type="scientific">Dactylellina haptotyla (strain CBS 200.50)</name>
    <name type="common">Nematode-trapping fungus</name>
    <name type="synonym">Monacrosporium haptotylum</name>
    <dbReference type="NCBI Taxonomy" id="1284197"/>
    <lineage>
        <taxon>Eukaryota</taxon>
        <taxon>Fungi</taxon>
        <taxon>Dikarya</taxon>
        <taxon>Ascomycota</taxon>
        <taxon>Pezizomycotina</taxon>
        <taxon>Orbiliomycetes</taxon>
        <taxon>Orbiliales</taxon>
        <taxon>Orbiliaceae</taxon>
        <taxon>Dactylellina</taxon>
    </lineage>
</organism>